<organism evidence="3 4">
    <name type="scientific">Cyclobacterium lianum</name>
    <dbReference type="NCBI Taxonomy" id="388280"/>
    <lineage>
        <taxon>Bacteria</taxon>
        <taxon>Pseudomonadati</taxon>
        <taxon>Bacteroidota</taxon>
        <taxon>Cytophagia</taxon>
        <taxon>Cytophagales</taxon>
        <taxon>Cyclobacteriaceae</taxon>
        <taxon>Cyclobacterium</taxon>
    </lineage>
</organism>
<reference evidence="3 4" key="1">
    <citation type="submission" date="2016-11" db="EMBL/GenBank/DDBJ databases">
        <authorList>
            <person name="Jaros S."/>
            <person name="Januszkiewicz K."/>
            <person name="Wedrychowicz H."/>
        </authorList>
    </citation>
    <scope>NUCLEOTIDE SEQUENCE [LARGE SCALE GENOMIC DNA]</scope>
    <source>
        <strain evidence="3 4">CGMCC 1.6102</strain>
    </source>
</reference>
<comment type="similarity">
    <text evidence="1">Belongs to the ComF/GntX family.</text>
</comment>
<accession>A0A1M7HS81</accession>
<evidence type="ECO:0000256" key="1">
    <source>
        <dbReference type="ARBA" id="ARBA00008007"/>
    </source>
</evidence>
<sequence length="230" mass="26272">MRFNYWQDFLSLVFPETCCTCKRSLFPFEKQLCRICISRLPITHYHLIPEDNDLKHKVLGLAPVGMVMSYLRFSKKGLSQKLLHQIKYKNKPLLARLLGEMYGALLVEKGFSQAWDEVVPVPLHQKKLNKRGYNQSEQFAVGLAGSLKISAINHLIRKIPTQTQTNKSRMERWENVAEVFEVRHPETIKNKKLLLVDDVLTTGATLAACARTLDLHQPKSIDFIALAAGN</sequence>
<dbReference type="EMBL" id="FRCY01000001">
    <property type="protein sequence ID" value="SHM31411.1"/>
    <property type="molecule type" value="Genomic_DNA"/>
</dbReference>
<dbReference type="InterPro" id="IPR029057">
    <property type="entry name" value="PRTase-like"/>
</dbReference>
<dbReference type="Proteomes" id="UP000184513">
    <property type="component" value="Unassembled WGS sequence"/>
</dbReference>
<proteinExistence type="inferred from homology"/>
<dbReference type="OrthoDB" id="9779910at2"/>
<dbReference type="InterPro" id="IPR000836">
    <property type="entry name" value="PRTase_dom"/>
</dbReference>
<dbReference type="STRING" id="388280.SAMN04488057_10139"/>
<name>A0A1M7HS81_9BACT</name>
<dbReference type="Gene3D" id="3.40.50.2020">
    <property type="match status" value="1"/>
</dbReference>
<dbReference type="Pfam" id="PF00156">
    <property type="entry name" value="Pribosyltran"/>
    <property type="match status" value="1"/>
</dbReference>
<dbReference type="RefSeq" id="WP_073089873.1">
    <property type="nucleotide sequence ID" value="NZ_FRCY01000001.1"/>
</dbReference>
<dbReference type="InterPro" id="IPR051910">
    <property type="entry name" value="ComF/GntX_DNA_util-trans"/>
</dbReference>
<evidence type="ECO:0000313" key="4">
    <source>
        <dbReference type="Proteomes" id="UP000184513"/>
    </source>
</evidence>
<evidence type="ECO:0000313" key="3">
    <source>
        <dbReference type="EMBL" id="SHM31411.1"/>
    </source>
</evidence>
<evidence type="ECO:0000259" key="2">
    <source>
        <dbReference type="Pfam" id="PF00156"/>
    </source>
</evidence>
<dbReference type="CDD" id="cd06223">
    <property type="entry name" value="PRTases_typeI"/>
    <property type="match status" value="1"/>
</dbReference>
<dbReference type="PANTHER" id="PTHR47505:SF1">
    <property type="entry name" value="DNA UTILIZATION PROTEIN YHGH"/>
    <property type="match status" value="1"/>
</dbReference>
<protein>
    <submittedName>
        <fullName evidence="3">ComF family protein</fullName>
    </submittedName>
</protein>
<dbReference type="PANTHER" id="PTHR47505">
    <property type="entry name" value="DNA UTILIZATION PROTEIN YHGH"/>
    <property type="match status" value="1"/>
</dbReference>
<dbReference type="AlphaFoldDB" id="A0A1M7HS81"/>
<dbReference type="SUPFAM" id="SSF53271">
    <property type="entry name" value="PRTase-like"/>
    <property type="match status" value="1"/>
</dbReference>
<gene>
    <name evidence="3" type="ORF">SAMN04488057_10139</name>
</gene>
<feature type="domain" description="Phosphoribosyltransferase" evidence="2">
    <location>
        <begin position="172"/>
        <end position="229"/>
    </location>
</feature>
<keyword evidence="4" id="KW-1185">Reference proteome</keyword>